<dbReference type="OrthoDB" id="9807095at2"/>
<dbReference type="Proteomes" id="UP000215005">
    <property type="component" value="Chromosome"/>
</dbReference>
<dbReference type="InterPro" id="IPR036651">
    <property type="entry name" value="Gln_synt_N_sf"/>
</dbReference>
<dbReference type="PANTHER" id="PTHR43407:SF1">
    <property type="entry name" value="LENGSIN"/>
    <property type="match status" value="1"/>
</dbReference>
<dbReference type="KEGG" id="ngv:CDO52_17835"/>
<dbReference type="RefSeq" id="WP_017618278.1">
    <property type="nucleotide sequence ID" value="NZ_ANBG01000160.1"/>
</dbReference>
<dbReference type="GO" id="GO:0005737">
    <property type="term" value="C:cytoplasm"/>
    <property type="evidence" value="ECO:0007669"/>
    <property type="project" value="TreeGrafter"/>
</dbReference>
<dbReference type="EC" id="6.3.1.2" evidence="2"/>
<protein>
    <recommendedName>
        <fullName evidence="2">glutamine synthetase</fullName>
        <ecNumber evidence="2">6.3.1.2</ecNumber>
    </recommendedName>
    <alternativeName>
        <fullName evidence="3">Glutamine synthetase I beta</fullName>
    </alternativeName>
</protein>
<dbReference type="SMART" id="SM01230">
    <property type="entry name" value="Gln-synt_C"/>
    <property type="match status" value="1"/>
</dbReference>
<evidence type="ECO:0000313" key="8">
    <source>
        <dbReference type="EMBL" id="ASU84411.1"/>
    </source>
</evidence>
<dbReference type="SUPFAM" id="SSF54368">
    <property type="entry name" value="Glutamine synthetase, N-terminal domain"/>
    <property type="match status" value="1"/>
</dbReference>
<organism evidence="8 9">
    <name type="scientific">Nocardiopsis gilva YIM 90087</name>
    <dbReference type="NCBI Taxonomy" id="1235441"/>
    <lineage>
        <taxon>Bacteria</taxon>
        <taxon>Bacillati</taxon>
        <taxon>Actinomycetota</taxon>
        <taxon>Actinomycetes</taxon>
        <taxon>Streptosporangiales</taxon>
        <taxon>Nocardiopsidaceae</taxon>
        <taxon>Nocardiopsis</taxon>
    </lineage>
</organism>
<sequence>MTNTSGATALDHHRDLNTDRDAVDAIRSRIAESGVEYVYYQAVTLTGRVIGKMAPARRLVRNIENGIQQYRALLADLRTAAGGTLLGGGYEATEYTAMPDLDTFAVLPWDRRTGRFFCRLYEPAHAPGGRDGQPLALDVRGHLRRELAAFTLRTGLELRSGCEPETSWSASGNGTRPHVGPRPGESPAHHVDSLESHRPVCQRIMAYGHELDLEMIEGNHEGDPGQLELNWEYDHAARTADRMIVHRQICRQVARELGLTVSFMPKPADDRTGNSCHHNLSLWRGETNVLVDPTVRRLHLTEIGRHAVGGILSHAGAASAVMGPTVNSYKRYAQANPVTPTRADWGLDNKTCTVRLPVNGRLEVRSPDALVNPYLSHAVLLAAIEDGIKNEIDPGPPKEGAYGDGTALFPDLPLTLGEALDRFDADPVVTSALGAETAELYRAVKAAEWMGFCGAVTDWEQRMYADAGC</sequence>
<dbReference type="GO" id="GO:0004356">
    <property type="term" value="F:glutamine synthetase activity"/>
    <property type="evidence" value="ECO:0007669"/>
    <property type="project" value="UniProtKB-EC"/>
</dbReference>
<evidence type="ECO:0000256" key="5">
    <source>
        <dbReference type="RuleBase" id="RU000384"/>
    </source>
</evidence>
<evidence type="ECO:0000256" key="2">
    <source>
        <dbReference type="ARBA" id="ARBA00012937"/>
    </source>
</evidence>
<feature type="region of interest" description="Disordered" evidence="6">
    <location>
        <begin position="162"/>
        <end position="193"/>
    </location>
</feature>
<dbReference type="Gene3D" id="3.30.590.10">
    <property type="entry name" value="Glutamine synthetase/guanido kinase, catalytic domain"/>
    <property type="match status" value="1"/>
</dbReference>
<keyword evidence="9" id="KW-1185">Reference proteome</keyword>
<dbReference type="PROSITE" id="PS51987">
    <property type="entry name" value="GS_CATALYTIC"/>
    <property type="match status" value="1"/>
</dbReference>
<dbReference type="EMBL" id="CP022753">
    <property type="protein sequence ID" value="ASU84411.1"/>
    <property type="molecule type" value="Genomic_DNA"/>
</dbReference>
<evidence type="ECO:0000256" key="6">
    <source>
        <dbReference type="SAM" id="MobiDB-lite"/>
    </source>
</evidence>
<accession>A0A223S8H0</accession>
<feature type="domain" description="GS catalytic" evidence="7">
    <location>
        <begin position="139"/>
        <end position="469"/>
    </location>
</feature>
<reference evidence="8 9" key="1">
    <citation type="submission" date="2017-08" db="EMBL/GenBank/DDBJ databases">
        <title>The complete genome sequence of Nocardiopsis gilva YIM 90087.</title>
        <authorList>
            <person name="Yin M."/>
            <person name="Tang S."/>
        </authorList>
    </citation>
    <scope>NUCLEOTIDE SEQUENCE [LARGE SCALE GENOMIC DNA]</scope>
    <source>
        <strain evidence="8 9">YIM 90087</strain>
    </source>
</reference>
<dbReference type="GO" id="GO:0016020">
    <property type="term" value="C:membrane"/>
    <property type="evidence" value="ECO:0007669"/>
    <property type="project" value="TreeGrafter"/>
</dbReference>
<dbReference type="GO" id="GO:0006542">
    <property type="term" value="P:glutamine biosynthetic process"/>
    <property type="evidence" value="ECO:0007669"/>
    <property type="project" value="InterPro"/>
</dbReference>
<dbReference type="Pfam" id="PF00120">
    <property type="entry name" value="Gln-synt_C"/>
    <property type="match status" value="1"/>
</dbReference>
<comment type="similarity">
    <text evidence="1 4 5">Belongs to the glutamine synthetase family.</text>
</comment>
<dbReference type="InterPro" id="IPR008146">
    <property type="entry name" value="Gln_synth_cat_dom"/>
</dbReference>
<proteinExistence type="inferred from homology"/>
<dbReference type="AlphaFoldDB" id="A0A223S8H0"/>
<dbReference type="Gene3D" id="3.10.20.70">
    <property type="entry name" value="Glutamine synthetase, N-terminal domain"/>
    <property type="match status" value="1"/>
</dbReference>
<evidence type="ECO:0000259" key="7">
    <source>
        <dbReference type="PROSITE" id="PS51987"/>
    </source>
</evidence>
<dbReference type="InterPro" id="IPR014746">
    <property type="entry name" value="Gln_synth/guanido_kin_cat_dom"/>
</dbReference>
<evidence type="ECO:0000256" key="1">
    <source>
        <dbReference type="ARBA" id="ARBA00009897"/>
    </source>
</evidence>
<evidence type="ECO:0000313" key="9">
    <source>
        <dbReference type="Proteomes" id="UP000215005"/>
    </source>
</evidence>
<evidence type="ECO:0000256" key="3">
    <source>
        <dbReference type="ARBA" id="ARBA00033230"/>
    </source>
</evidence>
<dbReference type="SUPFAM" id="SSF55931">
    <property type="entry name" value="Glutamine synthetase/guanido kinase"/>
    <property type="match status" value="1"/>
</dbReference>
<dbReference type="PANTHER" id="PTHR43407">
    <property type="entry name" value="GLUTAMINE SYNTHETASE"/>
    <property type="match status" value="1"/>
</dbReference>
<name>A0A223S8H0_9ACTN</name>
<evidence type="ECO:0000256" key="4">
    <source>
        <dbReference type="PROSITE-ProRule" id="PRU01331"/>
    </source>
</evidence>
<gene>
    <name evidence="8" type="ORF">CDO52_17835</name>
</gene>